<evidence type="ECO:0000259" key="1">
    <source>
        <dbReference type="Pfam" id="PF00656"/>
    </source>
</evidence>
<feature type="domain" description="Peptidase C14 caspase" evidence="1">
    <location>
        <begin position="88"/>
        <end position="229"/>
    </location>
</feature>
<dbReference type="AlphaFoldDB" id="A0AA36ICQ7"/>
<sequence length="355" mass="40436">MSDEWQFLGVDMLGIDKLDSDRDAEILADSDSDAEILADSDSDVKIFEKHSTLSGLCSEPLVFVKPHQRKQNQRKPDFVKIILRFAVDDAINATAQKAKEKTIKKLMIYYKGHGASIDQDHTVCLDAALVLEDAVVRAVERHKLEYACVIAFVDCCRNRWQDEDNEDFPAYHGPKQIRSESNTYIFVYFCKLGCPLRDSSLVPAALMIMIQAQSDCKIGHFLNRMSQLLLKFTFGRILMKCPGLRQSADALTWDFFPTGYQSPFDREDVDVMPKEHYDAVRSTLCLYGCLDCLIADRISRPEMLNHAEAMLHLISELRSIASSFYARRGLFFADWRRQLQLAMCKSLKVAQEPGP</sequence>
<dbReference type="Pfam" id="PF00656">
    <property type="entry name" value="Peptidase_C14"/>
    <property type="match status" value="1"/>
</dbReference>
<dbReference type="Proteomes" id="UP001178507">
    <property type="component" value="Unassembled WGS sequence"/>
</dbReference>
<dbReference type="EMBL" id="CAUJNA010001113">
    <property type="protein sequence ID" value="CAJ1384398.1"/>
    <property type="molecule type" value="Genomic_DNA"/>
</dbReference>
<reference evidence="2" key="1">
    <citation type="submission" date="2023-08" db="EMBL/GenBank/DDBJ databases">
        <authorList>
            <person name="Chen Y."/>
            <person name="Shah S."/>
            <person name="Dougan E. K."/>
            <person name="Thang M."/>
            <person name="Chan C."/>
        </authorList>
    </citation>
    <scope>NUCLEOTIDE SEQUENCE</scope>
</reference>
<name>A0AA36ICQ7_9DINO</name>
<proteinExistence type="predicted"/>
<accession>A0AA36ICQ7</accession>
<gene>
    <name evidence="2" type="ORF">EVOR1521_LOCUS11277</name>
</gene>
<evidence type="ECO:0000313" key="2">
    <source>
        <dbReference type="EMBL" id="CAJ1384398.1"/>
    </source>
</evidence>
<comment type="caution">
    <text evidence="2">The sequence shown here is derived from an EMBL/GenBank/DDBJ whole genome shotgun (WGS) entry which is preliminary data.</text>
</comment>
<dbReference type="InterPro" id="IPR011600">
    <property type="entry name" value="Pept_C14_caspase"/>
</dbReference>
<dbReference type="GO" id="GO:0006508">
    <property type="term" value="P:proteolysis"/>
    <property type="evidence" value="ECO:0007669"/>
    <property type="project" value="InterPro"/>
</dbReference>
<dbReference type="GO" id="GO:0004197">
    <property type="term" value="F:cysteine-type endopeptidase activity"/>
    <property type="evidence" value="ECO:0007669"/>
    <property type="project" value="InterPro"/>
</dbReference>
<keyword evidence="3" id="KW-1185">Reference proteome</keyword>
<protein>
    <recommendedName>
        <fullName evidence="1">Peptidase C14 caspase domain-containing protein</fullName>
    </recommendedName>
</protein>
<organism evidence="2 3">
    <name type="scientific">Effrenium voratum</name>
    <dbReference type="NCBI Taxonomy" id="2562239"/>
    <lineage>
        <taxon>Eukaryota</taxon>
        <taxon>Sar</taxon>
        <taxon>Alveolata</taxon>
        <taxon>Dinophyceae</taxon>
        <taxon>Suessiales</taxon>
        <taxon>Symbiodiniaceae</taxon>
        <taxon>Effrenium</taxon>
    </lineage>
</organism>
<evidence type="ECO:0000313" key="3">
    <source>
        <dbReference type="Proteomes" id="UP001178507"/>
    </source>
</evidence>